<dbReference type="InterPro" id="IPR000667">
    <property type="entry name" value="Peptidase_S13"/>
</dbReference>
<dbReference type="Gene3D" id="3.50.80.20">
    <property type="entry name" value="D-Ala-D-Ala carboxypeptidase C, peptidase S13"/>
    <property type="match status" value="1"/>
</dbReference>
<dbReference type="GO" id="GO:0006508">
    <property type="term" value="P:proteolysis"/>
    <property type="evidence" value="ECO:0007669"/>
    <property type="project" value="InterPro"/>
</dbReference>
<gene>
    <name evidence="3" type="ORF">GV64_22225</name>
</gene>
<name>A0A081KFZ0_9GAMM</name>
<organism evidence="3 4">
    <name type="scientific">Endozoicomonas elysicola</name>
    <dbReference type="NCBI Taxonomy" id="305900"/>
    <lineage>
        <taxon>Bacteria</taxon>
        <taxon>Pseudomonadati</taxon>
        <taxon>Pseudomonadota</taxon>
        <taxon>Gammaproteobacteria</taxon>
        <taxon>Oceanospirillales</taxon>
        <taxon>Endozoicomonadaceae</taxon>
        <taxon>Endozoicomonas</taxon>
    </lineage>
</organism>
<dbReference type="Proteomes" id="UP000027997">
    <property type="component" value="Unassembled WGS sequence"/>
</dbReference>
<dbReference type="Pfam" id="PF02113">
    <property type="entry name" value="Peptidase_S13"/>
    <property type="match status" value="1"/>
</dbReference>
<dbReference type="PANTHER" id="PTHR30023:SF0">
    <property type="entry name" value="PENICILLIN-SENSITIVE CARBOXYPEPTIDASE A"/>
    <property type="match status" value="1"/>
</dbReference>
<keyword evidence="4" id="KW-1185">Reference proteome</keyword>
<dbReference type="AlphaFoldDB" id="A0A081KFZ0"/>
<comment type="caution">
    <text evidence="3">The sequence shown here is derived from an EMBL/GenBank/DDBJ whole genome shotgun (WGS) entry which is preliminary data.</text>
</comment>
<evidence type="ECO:0000256" key="1">
    <source>
        <dbReference type="ARBA" id="ARBA00006096"/>
    </source>
</evidence>
<dbReference type="SUPFAM" id="SSF56601">
    <property type="entry name" value="beta-lactamase/transpeptidase-like"/>
    <property type="match status" value="1"/>
</dbReference>
<dbReference type="PRINTS" id="PR00922">
    <property type="entry name" value="DADACBPTASE3"/>
</dbReference>
<evidence type="ECO:0000313" key="3">
    <source>
        <dbReference type="EMBL" id="KEI73066.1"/>
    </source>
</evidence>
<dbReference type="GO" id="GO:0000270">
    <property type="term" value="P:peptidoglycan metabolic process"/>
    <property type="evidence" value="ECO:0007669"/>
    <property type="project" value="TreeGrafter"/>
</dbReference>
<protein>
    <recommendedName>
        <fullName evidence="5">D-alanyl-D-alanine carboxypeptidase</fullName>
    </recommendedName>
</protein>
<dbReference type="STRING" id="305900.GV64_22225"/>
<proteinExistence type="inferred from homology"/>
<accession>A0A081KFZ0</accession>
<dbReference type="InterPro" id="IPR012338">
    <property type="entry name" value="Beta-lactam/transpept-like"/>
</dbReference>
<comment type="similarity">
    <text evidence="1">Belongs to the peptidase S13 family.</text>
</comment>
<evidence type="ECO:0000256" key="2">
    <source>
        <dbReference type="ARBA" id="ARBA00022801"/>
    </source>
</evidence>
<dbReference type="Gene3D" id="3.40.710.10">
    <property type="entry name" value="DD-peptidase/beta-lactamase superfamily"/>
    <property type="match status" value="2"/>
</dbReference>
<dbReference type="MEROPS" id="S13.001"/>
<evidence type="ECO:0008006" key="5">
    <source>
        <dbReference type="Google" id="ProtNLM"/>
    </source>
</evidence>
<evidence type="ECO:0000313" key="4">
    <source>
        <dbReference type="Proteomes" id="UP000027997"/>
    </source>
</evidence>
<sequence>MNFWGKWLSTVLFVFAANQGCASIDGDLDQLISTLPPGHIHSIKVIDAETGKVLFDRNSRFNLLPASTVKAITAISAYRVLGEDYRYSTVLLGNKPLSEDKVYSGDLVLSFSGDPSLTRTDLSELMGKLNTKGVKVIRGNIWLDGSIYNGYPRAGGASWDDHNICFAAPVSAMILDRNCFFGWLVPSGKEGQRAKMVYDEPQWQLSIDNRIEVRKPRAHEQNGCVQEVWPSSNHEYRLEGCIEPDAKPMRMAFSVRDPERAAIRYVESFLKANNIKLEGEVLVDKPQGDDFEWVVAQHLSAPVPDLLQRVLDKSDNLYADSILKTIGSSVNGERGSYFSGTEAVLAMLREDGIDLTRSRLVDGSGLSRYNMLSADDFTEVLQSGWRSWGERAPWLASRDNERRWLKTGYMSGVNSMVGYAFPEKSSPLIFAVLLNGLRPIQPATDEDIRAFHHEIRLFHRAFLERLTDTR</sequence>
<dbReference type="PANTHER" id="PTHR30023">
    <property type="entry name" value="D-ALANYL-D-ALANINE CARBOXYPEPTIDASE"/>
    <property type="match status" value="1"/>
</dbReference>
<dbReference type="EMBL" id="JOJP01000001">
    <property type="protein sequence ID" value="KEI73066.1"/>
    <property type="molecule type" value="Genomic_DNA"/>
</dbReference>
<dbReference type="RefSeq" id="WP_020582248.1">
    <property type="nucleotide sequence ID" value="NZ_JOJP01000001.1"/>
</dbReference>
<dbReference type="GO" id="GO:0004185">
    <property type="term" value="F:serine-type carboxypeptidase activity"/>
    <property type="evidence" value="ECO:0007669"/>
    <property type="project" value="InterPro"/>
</dbReference>
<dbReference type="NCBIfam" id="TIGR00666">
    <property type="entry name" value="PBP4"/>
    <property type="match status" value="1"/>
</dbReference>
<keyword evidence="2" id="KW-0378">Hydrolase</keyword>
<reference evidence="3 4" key="1">
    <citation type="submission" date="2014-06" db="EMBL/GenBank/DDBJ databases">
        <title>Whole Genome Sequences of Three Symbiotic Endozoicomonas Bacteria.</title>
        <authorList>
            <person name="Neave M.J."/>
            <person name="Apprill A."/>
            <person name="Voolstra C.R."/>
        </authorList>
    </citation>
    <scope>NUCLEOTIDE SEQUENCE [LARGE SCALE GENOMIC DNA]</scope>
    <source>
        <strain evidence="3 4">DSM 22380</strain>
    </source>
</reference>
<dbReference type="eggNOG" id="COG2027">
    <property type="taxonomic scope" value="Bacteria"/>
</dbReference>